<feature type="domain" description="Peptidoglycan binding-like" evidence="8">
    <location>
        <begin position="60"/>
        <end position="115"/>
    </location>
</feature>
<keyword evidence="7" id="KW-0472">Membrane</keyword>
<evidence type="ECO:0000256" key="7">
    <source>
        <dbReference type="SAM" id="Phobius"/>
    </source>
</evidence>
<evidence type="ECO:0000256" key="1">
    <source>
        <dbReference type="ARBA" id="ARBA00007010"/>
    </source>
</evidence>
<dbReference type="Proteomes" id="UP000736583">
    <property type="component" value="Unassembled WGS sequence"/>
</dbReference>
<dbReference type="InterPro" id="IPR002477">
    <property type="entry name" value="Peptidoglycan-bd-like"/>
</dbReference>
<keyword evidence="11" id="KW-1185">Reference proteome</keyword>
<comment type="caution">
    <text evidence="10">The sequence shown here is derived from an EMBL/GenBank/DDBJ whole genome shotgun (WGS) entry which is preliminary data.</text>
</comment>
<keyword evidence="4" id="KW-0749">Sporulation</keyword>
<evidence type="ECO:0000256" key="4">
    <source>
        <dbReference type="ARBA" id="ARBA00022969"/>
    </source>
</evidence>
<dbReference type="InterPro" id="IPR014224">
    <property type="entry name" value="Spore_cortex_SleB"/>
</dbReference>
<evidence type="ECO:0000256" key="6">
    <source>
        <dbReference type="NCBIfam" id="TIGR02869"/>
    </source>
</evidence>
<evidence type="ECO:0000256" key="3">
    <source>
        <dbReference type="ARBA" id="ARBA00022544"/>
    </source>
</evidence>
<evidence type="ECO:0000313" key="10">
    <source>
        <dbReference type="EMBL" id="MBU5591377.1"/>
    </source>
</evidence>
<name>A0ABS6EYS1_9CLOT</name>
<reference evidence="10 11" key="1">
    <citation type="submission" date="2021-06" db="EMBL/GenBank/DDBJ databases">
        <authorList>
            <person name="Sun Q."/>
            <person name="Li D."/>
        </authorList>
    </citation>
    <scope>NUCLEOTIDE SEQUENCE [LARGE SCALE GENOMIC DNA]</scope>
    <source>
        <strain evidence="10 11">MSJ-4</strain>
    </source>
</reference>
<dbReference type="NCBIfam" id="TIGR02869">
    <property type="entry name" value="spore_SleB"/>
    <property type="match status" value="1"/>
</dbReference>
<dbReference type="Pfam" id="PF07486">
    <property type="entry name" value="Hydrolase_2"/>
    <property type="match status" value="1"/>
</dbReference>
<dbReference type="Pfam" id="PF01471">
    <property type="entry name" value="PG_binding_1"/>
    <property type="match status" value="1"/>
</dbReference>
<keyword evidence="5" id="KW-0961">Cell wall biogenesis/degradation</keyword>
<evidence type="ECO:0000313" key="11">
    <source>
        <dbReference type="Proteomes" id="UP000736583"/>
    </source>
</evidence>
<evidence type="ECO:0000256" key="2">
    <source>
        <dbReference type="ARBA" id="ARBA00018364"/>
    </source>
</evidence>
<keyword evidence="7" id="KW-1133">Transmembrane helix</keyword>
<evidence type="ECO:0000256" key="5">
    <source>
        <dbReference type="ARBA" id="ARBA00023316"/>
    </source>
</evidence>
<dbReference type="EMBL" id="JAHLQL010000001">
    <property type="protein sequence ID" value="MBU5591377.1"/>
    <property type="molecule type" value="Genomic_DNA"/>
</dbReference>
<comment type="similarity">
    <text evidence="1">Belongs to the SleB family.</text>
</comment>
<accession>A0ABS6EYS1</accession>
<organism evidence="10 11">
    <name type="scientific">Clostridium simiarum</name>
    <dbReference type="NCBI Taxonomy" id="2841506"/>
    <lineage>
        <taxon>Bacteria</taxon>
        <taxon>Bacillati</taxon>
        <taxon>Bacillota</taxon>
        <taxon>Clostridia</taxon>
        <taxon>Eubacteriales</taxon>
        <taxon>Clostridiaceae</taxon>
        <taxon>Clostridium</taxon>
    </lineage>
</organism>
<protein>
    <recommendedName>
        <fullName evidence="2 6">Spore cortex-lytic enzyme</fullName>
    </recommendedName>
</protein>
<evidence type="ECO:0000259" key="8">
    <source>
        <dbReference type="Pfam" id="PF01471"/>
    </source>
</evidence>
<keyword evidence="7" id="KW-0812">Transmembrane</keyword>
<evidence type="ECO:0000259" key="9">
    <source>
        <dbReference type="Pfam" id="PF07486"/>
    </source>
</evidence>
<gene>
    <name evidence="10" type="primary">sleB</name>
    <name evidence="10" type="ORF">KQI89_06350</name>
</gene>
<feature type="transmembrane region" description="Helical" evidence="7">
    <location>
        <begin position="21"/>
        <end position="42"/>
    </location>
</feature>
<sequence>MNQNNLKRKEEVTLVKKAFRVRYLILYLIIILCTYFVSSMFLPINYKEARAVTYKYGSRGGTVTEIQSRLKRWGYYDGSVDGIYGYQTYTAVRKFQGKNGLAVDGVVGTNTLAALGINQTDSTAANNSSKTYNNQDVMLLARLINGEARGEPYEGQVAVGAVVLNRTRDPEFPSTVAGVIYQPGAFTAIVDGQINANLEQNSINAARDALNGWDPSGGAIYYFNPAKTTNKWIWSRPLIKVIGKHRFCS</sequence>
<dbReference type="InterPro" id="IPR011105">
    <property type="entry name" value="Cell_wall_hydrolase_SleB"/>
</dbReference>
<feature type="domain" description="Cell wall hydrolase SleB" evidence="9">
    <location>
        <begin position="150"/>
        <end position="248"/>
    </location>
</feature>
<keyword evidence="3" id="KW-0309">Germination</keyword>
<proteinExistence type="inferred from homology"/>